<dbReference type="HOGENOM" id="CLU_1690027_0_0_1"/>
<dbReference type="PaxDb" id="2903-EOD29073"/>
<dbReference type="SUPFAM" id="SSF48371">
    <property type="entry name" value="ARM repeat"/>
    <property type="match status" value="1"/>
</dbReference>
<reference evidence="3" key="1">
    <citation type="journal article" date="2013" name="Nature">
        <title>Pan genome of the phytoplankton Emiliania underpins its global distribution.</title>
        <authorList>
            <person name="Read B.A."/>
            <person name="Kegel J."/>
            <person name="Klute M.J."/>
            <person name="Kuo A."/>
            <person name="Lefebvre S.C."/>
            <person name="Maumus F."/>
            <person name="Mayer C."/>
            <person name="Miller J."/>
            <person name="Monier A."/>
            <person name="Salamov A."/>
            <person name="Young J."/>
            <person name="Aguilar M."/>
            <person name="Claverie J.M."/>
            <person name="Frickenhaus S."/>
            <person name="Gonzalez K."/>
            <person name="Herman E.K."/>
            <person name="Lin Y.C."/>
            <person name="Napier J."/>
            <person name="Ogata H."/>
            <person name="Sarno A.F."/>
            <person name="Shmutz J."/>
            <person name="Schroeder D."/>
            <person name="de Vargas C."/>
            <person name="Verret F."/>
            <person name="von Dassow P."/>
            <person name="Valentin K."/>
            <person name="Van de Peer Y."/>
            <person name="Wheeler G."/>
            <person name="Dacks J.B."/>
            <person name="Delwiche C.F."/>
            <person name="Dyhrman S.T."/>
            <person name="Glockner G."/>
            <person name="John U."/>
            <person name="Richards T."/>
            <person name="Worden A.Z."/>
            <person name="Zhang X."/>
            <person name="Grigoriev I.V."/>
            <person name="Allen A.E."/>
            <person name="Bidle K."/>
            <person name="Borodovsky M."/>
            <person name="Bowler C."/>
            <person name="Brownlee C."/>
            <person name="Cock J.M."/>
            <person name="Elias M."/>
            <person name="Gladyshev V.N."/>
            <person name="Groth M."/>
            <person name="Guda C."/>
            <person name="Hadaegh A."/>
            <person name="Iglesias-Rodriguez M.D."/>
            <person name="Jenkins J."/>
            <person name="Jones B.M."/>
            <person name="Lawson T."/>
            <person name="Leese F."/>
            <person name="Lindquist E."/>
            <person name="Lobanov A."/>
            <person name="Lomsadze A."/>
            <person name="Malik S.B."/>
            <person name="Marsh M.E."/>
            <person name="Mackinder L."/>
            <person name="Mock T."/>
            <person name="Mueller-Roeber B."/>
            <person name="Pagarete A."/>
            <person name="Parker M."/>
            <person name="Probert I."/>
            <person name="Quesneville H."/>
            <person name="Raines C."/>
            <person name="Rensing S.A."/>
            <person name="Riano-Pachon D.M."/>
            <person name="Richier S."/>
            <person name="Rokitta S."/>
            <person name="Shiraiwa Y."/>
            <person name="Soanes D.M."/>
            <person name="van der Giezen M."/>
            <person name="Wahlund T.M."/>
            <person name="Williams B."/>
            <person name="Wilson W."/>
            <person name="Wolfe G."/>
            <person name="Wurch L.L."/>
        </authorList>
    </citation>
    <scope>NUCLEOTIDE SEQUENCE</scope>
</reference>
<dbReference type="KEGG" id="ehx:EMIHUDRAFT_365947"/>
<dbReference type="EnsemblProtists" id="EOD29073">
    <property type="protein sequence ID" value="EOD29073"/>
    <property type="gene ID" value="EMIHUDRAFT_365947"/>
</dbReference>
<proteinExistence type="predicted"/>
<dbReference type="Gene3D" id="1.25.40.180">
    <property type="match status" value="1"/>
</dbReference>
<dbReference type="Pfam" id="PF02020">
    <property type="entry name" value="W2"/>
    <property type="match status" value="1"/>
</dbReference>
<name>A0A0D3JZY8_EMIH1</name>
<sequence>MEAAESSASWRAFLRSPRHCAESLFRQVAEKRELQPLDLFGFLFDGVLDAAAVTTLKAHTRLLQKLYKATPDKKKTQSFLLKQIEALVGRVPELEKKVPTLLKLLYDADILDDEDVLFKWHEKESKKKLGRKVREAAAPFITWLKEADDESEEESD</sequence>
<feature type="domain" description="W2" evidence="1">
    <location>
        <begin position="1"/>
        <end position="154"/>
    </location>
</feature>
<dbReference type="GeneID" id="17274618"/>
<dbReference type="Proteomes" id="UP000013827">
    <property type="component" value="Unassembled WGS sequence"/>
</dbReference>
<dbReference type="SMART" id="SM00515">
    <property type="entry name" value="eIF5C"/>
    <property type="match status" value="1"/>
</dbReference>
<accession>A0A0D3JZY8</accession>
<evidence type="ECO:0000259" key="1">
    <source>
        <dbReference type="PROSITE" id="PS51363"/>
    </source>
</evidence>
<protein>
    <recommendedName>
        <fullName evidence="1">W2 domain-containing protein</fullName>
    </recommendedName>
</protein>
<dbReference type="GO" id="GO:0003743">
    <property type="term" value="F:translation initiation factor activity"/>
    <property type="evidence" value="ECO:0007669"/>
    <property type="project" value="TreeGrafter"/>
</dbReference>
<reference evidence="2" key="2">
    <citation type="submission" date="2024-10" db="UniProtKB">
        <authorList>
            <consortium name="EnsemblProtists"/>
        </authorList>
    </citation>
    <scope>IDENTIFICATION</scope>
</reference>
<dbReference type="GO" id="GO:0031369">
    <property type="term" value="F:translation initiation factor binding"/>
    <property type="evidence" value="ECO:0007669"/>
    <property type="project" value="TreeGrafter"/>
</dbReference>
<dbReference type="InterPro" id="IPR051956">
    <property type="entry name" value="eIF2B_epsilon"/>
</dbReference>
<dbReference type="InterPro" id="IPR016024">
    <property type="entry name" value="ARM-type_fold"/>
</dbReference>
<evidence type="ECO:0000313" key="2">
    <source>
        <dbReference type="EnsemblProtists" id="EOD29073"/>
    </source>
</evidence>
<dbReference type="PANTHER" id="PTHR45887">
    <property type="entry name" value="TRANSLATION INITIATION FACTOR EIF-2B SUBUNIT EPSILON"/>
    <property type="match status" value="1"/>
</dbReference>
<dbReference type="RefSeq" id="XP_005781502.1">
    <property type="nucleotide sequence ID" value="XM_005781445.1"/>
</dbReference>
<dbReference type="PROSITE" id="PS51363">
    <property type="entry name" value="W2"/>
    <property type="match status" value="1"/>
</dbReference>
<dbReference type="PANTHER" id="PTHR45887:SF1">
    <property type="entry name" value="TRANSLATION INITIATION FACTOR EIF-2B SUBUNIT EPSILON"/>
    <property type="match status" value="1"/>
</dbReference>
<dbReference type="STRING" id="2903.R1D181"/>
<dbReference type="GO" id="GO:0005085">
    <property type="term" value="F:guanyl-nucleotide exchange factor activity"/>
    <property type="evidence" value="ECO:0007669"/>
    <property type="project" value="TreeGrafter"/>
</dbReference>
<dbReference type="AlphaFoldDB" id="A0A0D3JZY8"/>
<organism evidence="2 3">
    <name type="scientific">Emiliania huxleyi (strain CCMP1516)</name>
    <dbReference type="NCBI Taxonomy" id="280463"/>
    <lineage>
        <taxon>Eukaryota</taxon>
        <taxon>Haptista</taxon>
        <taxon>Haptophyta</taxon>
        <taxon>Prymnesiophyceae</taxon>
        <taxon>Isochrysidales</taxon>
        <taxon>Noelaerhabdaceae</taxon>
        <taxon>Emiliania</taxon>
    </lineage>
</organism>
<dbReference type="eggNOG" id="KOG2767">
    <property type="taxonomic scope" value="Eukaryota"/>
</dbReference>
<evidence type="ECO:0000313" key="3">
    <source>
        <dbReference type="Proteomes" id="UP000013827"/>
    </source>
</evidence>
<dbReference type="GO" id="GO:0005851">
    <property type="term" value="C:eukaryotic translation initiation factor 2B complex"/>
    <property type="evidence" value="ECO:0007669"/>
    <property type="project" value="TreeGrafter"/>
</dbReference>
<dbReference type="InterPro" id="IPR003307">
    <property type="entry name" value="W2_domain"/>
</dbReference>
<keyword evidence="3" id="KW-1185">Reference proteome</keyword>